<sequence length="176" mass="19523">MLNASKHSIMTESFPLDKESSIPDSRPIILYLSCTAITRSRPEICSVSLAIVFVLVNSAVSGPQGVTDGRTPGYNVVHSPFGTSYYTLQNGAPQFDFYASGHRLPYTPQEVRRDEGGPRNTAGPTDDGGSQQTYMRISARREPAPVVEDQSSDLPPAHFNQPFILPYFHHYTFYHL</sequence>
<dbReference type="AlphaFoldDB" id="A0ABD0YHN9"/>
<name>A0ABD0YHN9_9HEMI</name>
<organism evidence="2 3">
    <name type="scientific">Ranatra chinensis</name>
    <dbReference type="NCBI Taxonomy" id="642074"/>
    <lineage>
        <taxon>Eukaryota</taxon>
        <taxon>Metazoa</taxon>
        <taxon>Ecdysozoa</taxon>
        <taxon>Arthropoda</taxon>
        <taxon>Hexapoda</taxon>
        <taxon>Insecta</taxon>
        <taxon>Pterygota</taxon>
        <taxon>Neoptera</taxon>
        <taxon>Paraneoptera</taxon>
        <taxon>Hemiptera</taxon>
        <taxon>Heteroptera</taxon>
        <taxon>Panheteroptera</taxon>
        <taxon>Nepomorpha</taxon>
        <taxon>Nepidae</taxon>
        <taxon>Ranatrinae</taxon>
        <taxon>Ranatra</taxon>
    </lineage>
</organism>
<reference evidence="2 3" key="1">
    <citation type="submission" date="2024-07" db="EMBL/GenBank/DDBJ databases">
        <title>Chromosome-level genome assembly of the water stick insect Ranatra chinensis (Heteroptera: Nepidae).</title>
        <authorList>
            <person name="Liu X."/>
        </authorList>
    </citation>
    <scope>NUCLEOTIDE SEQUENCE [LARGE SCALE GENOMIC DNA]</scope>
    <source>
        <strain evidence="2">Cailab_2021Rc</strain>
        <tissue evidence="2">Muscle</tissue>
    </source>
</reference>
<dbReference type="EMBL" id="JBFDAA010000007">
    <property type="protein sequence ID" value="KAL1130803.1"/>
    <property type="molecule type" value="Genomic_DNA"/>
</dbReference>
<evidence type="ECO:0000313" key="3">
    <source>
        <dbReference type="Proteomes" id="UP001558652"/>
    </source>
</evidence>
<gene>
    <name evidence="2" type="ORF">AAG570_012044</name>
</gene>
<evidence type="ECO:0000313" key="2">
    <source>
        <dbReference type="EMBL" id="KAL1130803.1"/>
    </source>
</evidence>
<evidence type="ECO:0000256" key="1">
    <source>
        <dbReference type="SAM" id="MobiDB-lite"/>
    </source>
</evidence>
<proteinExistence type="predicted"/>
<accession>A0ABD0YHN9</accession>
<dbReference type="Proteomes" id="UP001558652">
    <property type="component" value="Unassembled WGS sequence"/>
</dbReference>
<comment type="caution">
    <text evidence="2">The sequence shown here is derived from an EMBL/GenBank/DDBJ whole genome shotgun (WGS) entry which is preliminary data.</text>
</comment>
<protein>
    <submittedName>
        <fullName evidence="2">Uncharacterized protein</fullName>
    </submittedName>
</protein>
<keyword evidence="3" id="KW-1185">Reference proteome</keyword>
<feature type="region of interest" description="Disordered" evidence="1">
    <location>
        <begin position="108"/>
        <end position="132"/>
    </location>
</feature>